<evidence type="ECO:0000256" key="3">
    <source>
        <dbReference type="ARBA" id="ARBA00022960"/>
    </source>
</evidence>
<keyword evidence="7" id="KW-0132">Cell division</keyword>
<keyword evidence="3" id="KW-0133">Cell shape</keyword>
<evidence type="ECO:0000256" key="2">
    <source>
        <dbReference type="ARBA" id="ARBA00022692"/>
    </source>
</evidence>
<reference evidence="7" key="1">
    <citation type="submission" date="2020-02" db="EMBL/GenBank/DDBJ databases">
        <authorList>
            <person name="Meier V. D."/>
        </authorList>
    </citation>
    <scope>NUCLEOTIDE SEQUENCE</scope>
    <source>
        <strain evidence="7">AVDCRST_MAG70</strain>
    </source>
</reference>
<dbReference type="PANTHER" id="PTHR30474">
    <property type="entry name" value="CELL CYCLE PROTEIN"/>
    <property type="match status" value="1"/>
</dbReference>
<proteinExistence type="predicted"/>
<feature type="transmembrane region" description="Helical" evidence="6">
    <location>
        <begin position="44"/>
        <end position="62"/>
    </location>
</feature>
<protein>
    <submittedName>
        <fullName evidence="7">Cell division protein FtsW</fullName>
    </submittedName>
</protein>
<dbReference type="GO" id="GO:0032153">
    <property type="term" value="C:cell division site"/>
    <property type="evidence" value="ECO:0007669"/>
    <property type="project" value="TreeGrafter"/>
</dbReference>
<keyword evidence="2 6" id="KW-0812">Transmembrane</keyword>
<keyword evidence="5 6" id="KW-0472">Membrane</keyword>
<dbReference type="GO" id="GO:0005886">
    <property type="term" value="C:plasma membrane"/>
    <property type="evidence" value="ECO:0007669"/>
    <property type="project" value="TreeGrafter"/>
</dbReference>
<evidence type="ECO:0000256" key="1">
    <source>
        <dbReference type="ARBA" id="ARBA00004141"/>
    </source>
</evidence>
<feature type="transmembrane region" description="Helical" evidence="6">
    <location>
        <begin position="266"/>
        <end position="291"/>
    </location>
</feature>
<feature type="transmembrane region" description="Helical" evidence="6">
    <location>
        <begin position="12"/>
        <end position="32"/>
    </location>
</feature>
<organism evidence="7">
    <name type="scientific">uncultured Thermomicrobiales bacterium</name>
    <dbReference type="NCBI Taxonomy" id="1645740"/>
    <lineage>
        <taxon>Bacteria</taxon>
        <taxon>Pseudomonadati</taxon>
        <taxon>Thermomicrobiota</taxon>
        <taxon>Thermomicrobia</taxon>
        <taxon>Thermomicrobiales</taxon>
        <taxon>environmental samples</taxon>
    </lineage>
</organism>
<keyword evidence="4 6" id="KW-1133">Transmembrane helix</keyword>
<accession>A0A6J4UJX8</accession>
<feature type="transmembrane region" description="Helical" evidence="6">
    <location>
        <begin position="74"/>
        <end position="95"/>
    </location>
</feature>
<dbReference type="InterPro" id="IPR001182">
    <property type="entry name" value="FtsW/RodA"/>
</dbReference>
<evidence type="ECO:0000256" key="5">
    <source>
        <dbReference type="ARBA" id="ARBA00023136"/>
    </source>
</evidence>
<name>A0A6J4UJX8_9BACT</name>
<dbReference type="AlphaFoldDB" id="A0A6J4UJX8"/>
<evidence type="ECO:0000313" key="7">
    <source>
        <dbReference type="EMBL" id="CAA9552632.1"/>
    </source>
</evidence>
<feature type="transmembrane region" description="Helical" evidence="6">
    <location>
        <begin position="184"/>
        <end position="204"/>
    </location>
</feature>
<evidence type="ECO:0000256" key="4">
    <source>
        <dbReference type="ARBA" id="ARBA00022989"/>
    </source>
</evidence>
<dbReference type="PANTHER" id="PTHR30474:SF1">
    <property type="entry name" value="PEPTIDOGLYCAN GLYCOSYLTRANSFERASE MRDB"/>
    <property type="match status" value="1"/>
</dbReference>
<evidence type="ECO:0000256" key="6">
    <source>
        <dbReference type="SAM" id="Phobius"/>
    </source>
</evidence>
<feature type="transmembrane region" description="Helical" evidence="6">
    <location>
        <begin position="336"/>
        <end position="358"/>
    </location>
</feature>
<dbReference type="EMBL" id="CADCWH010000165">
    <property type="protein sequence ID" value="CAA9552632.1"/>
    <property type="molecule type" value="Genomic_DNA"/>
</dbReference>
<keyword evidence="7" id="KW-0131">Cell cycle</keyword>
<dbReference type="Pfam" id="PF01098">
    <property type="entry name" value="FTSW_RODA_SPOVE"/>
    <property type="match status" value="1"/>
</dbReference>
<comment type="subcellular location">
    <subcellularLocation>
        <location evidence="1">Membrane</location>
        <topology evidence="1">Multi-pass membrane protein</topology>
    </subcellularLocation>
</comment>
<feature type="transmembrane region" description="Helical" evidence="6">
    <location>
        <begin position="303"/>
        <end position="324"/>
    </location>
</feature>
<dbReference type="GO" id="GO:0015648">
    <property type="term" value="F:lipid-linked peptidoglycan transporter activity"/>
    <property type="evidence" value="ECO:0007669"/>
    <property type="project" value="TreeGrafter"/>
</dbReference>
<dbReference type="GO" id="GO:0051301">
    <property type="term" value="P:cell division"/>
    <property type="evidence" value="ECO:0007669"/>
    <property type="project" value="UniProtKB-KW"/>
</dbReference>
<sequence>MTTGHRWKDFDPYLVITTLILMAFGVIAIWSATEMAPLGPNNLGVRQAFYGLIGLTMMLVIASFDYRFLATGAWLIYLAGLAPLFALMLPGIGTTIAGSERWINFGPISMQPSEFAKLTTIIALAAFIASRGPAMAEFGNFVVSMLIVALPMAIVFLEPDLGSSLVFGAIWATMMLMTARTRTLYFGGLLLMAAPAFIAAWRFVFLDYQKERLLVSYNPALDPMGEGFNIMQARISIGSGGWFGAGLAGGTQSQLELLTVRESDFIFAHASGMFGFFGMLALLTTYLIMIWRCLSVIEVARDSFGQCLAAGITGAFLFQAMVNIGMNIGVMPVTGITLPFVSAGSSSVWTFLAAEGVLQSILMHRRRLAFQSG</sequence>
<dbReference type="GO" id="GO:0008360">
    <property type="term" value="P:regulation of cell shape"/>
    <property type="evidence" value="ECO:0007669"/>
    <property type="project" value="UniProtKB-KW"/>
</dbReference>
<gene>
    <name evidence="7" type="ORF">AVDCRST_MAG70-1050</name>
</gene>